<organism evidence="1 2">
    <name type="scientific">Methylobacterium variabile</name>
    <dbReference type="NCBI Taxonomy" id="298794"/>
    <lineage>
        <taxon>Bacteria</taxon>
        <taxon>Pseudomonadati</taxon>
        <taxon>Pseudomonadota</taxon>
        <taxon>Alphaproteobacteria</taxon>
        <taxon>Hyphomicrobiales</taxon>
        <taxon>Methylobacteriaceae</taxon>
        <taxon>Methylobacterium</taxon>
    </lineage>
</organism>
<dbReference type="AlphaFoldDB" id="A0A0J6TAI7"/>
<gene>
    <name evidence="1" type="ORF">VQ02_02770</name>
</gene>
<comment type="caution">
    <text evidence="1">The sequence shown here is derived from an EMBL/GenBank/DDBJ whole genome shotgun (WGS) entry which is preliminary data.</text>
</comment>
<dbReference type="PATRIC" id="fig|298794.3.peg.2084"/>
<protein>
    <recommendedName>
        <fullName evidence="3">Ketohydroxyglutarate aldolase</fullName>
    </recommendedName>
</protein>
<name>A0A0J6TAI7_9HYPH</name>
<reference evidence="1 2" key="1">
    <citation type="submission" date="2015-03" db="EMBL/GenBank/DDBJ databases">
        <title>Genome sequencing of Methylobacterium variabile DSM 16961.</title>
        <authorList>
            <person name="Chaudhry V."/>
            <person name="Patil P.B."/>
        </authorList>
    </citation>
    <scope>NUCLEOTIDE SEQUENCE [LARGE SCALE GENOMIC DNA]</scope>
    <source>
        <strain evidence="1 2">DSM 16961</strain>
    </source>
</reference>
<dbReference type="EMBL" id="LABY01000017">
    <property type="protein sequence ID" value="KMO42608.1"/>
    <property type="molecule type" value="Genomic_DNA"/>
</dbReference>
<proteinExistence type="predicted"/>
<evidence type="ECO:0008006" key="3">
    <source>
        <dbReference type="Google" id="ProtNLM"/>
    </source>
</evidence>
<accession>A0A0J6TAI7</accession>
<evidence type="ECO:0000313" key="1">
    <source>
        <dbReference type="EMBL" id="KMO42608.1"/>
    </source>
</evidence>
<dbReference type="Proteomes" id="UP000035955">
    <property type="component" value="Unassembled WGS sequence"/>
</dbReference>
<evidence type="ECO:0000313" key="2">
    <source>
        <dbReference type="Proteomes" id="UP000035955"/>
    </source>
</evidence>
<sequence length="81" mass="8564">MSSKDAPGGRTMNVMVTVEDAYREKLGQVVHTLERAGMTVADTFALSGVIVGEVALPKAGQLRAVPGVASVEEEPVHHAHR</sequence>
<keyword evidence="2" id="KW-1185">Reference proteome</keyword>
<dbReference type="RefSeq" id="WP_048442621.1">
    <property type="nucleotide sequence ID" value="NZ_LABY01000017.1"/>
</dbReference>